<dbReference type="SUPFAM" id="SSF55681">
    <property type="entry name" value="Class II aaRS and biotin synthetases"/>
    <property type="match status" value="1"/>
</dbReference>
<evidence type="ECO:0000313" key="2">
    <source>
        <dbReference type="EMBL" id="AUE18074.1"/>
    </source>
</evidence>
<sequence length="404" mass="43539">MSLAPLKERSQYSYTGRMHMRHGECKTPGGKLVAVNVAVDEDGTIKSCHISGDFFIEPDVTTSTRFAGAPASGGEASEALIHDLEQALVRGGSLQSVLDTHSDCRLIGTDASAIETAFLRAISSELTPPPAGAPAKRVGVAGADTTGTSASVDTQYGQTDKTAEYQSRWNELKRNLTVIRDHPRTPAEQMAIDEIWAREVAAGTRPPTIRFWEWAGAAVVIGKFQSAPDEVHLAVAEQLGFSVVRRCTGGGAMFIEPGNTITYSLYAPLDFVHGISIEESYRLCDWWLVEALRGLGLDVRFAGLNDIASQYGKIGGAAQRRFPGTGNAGESGAVLHHVTMAYDIDAAKMARVLNTSQEKLSDKAVRSAVKRVDPMKSQTGLTREQIIDDLLAWFTPAQFRGDAS</sequence>
<dbReference type="Proteomes" id="UP000232496">
    <property type="component" value="Chromosome"/>
</dbReference>
<dbReference type="EMBL" id="CP023198">
    <property type="protein sequence ID" value="AUE18074.1"/>
    <property type="molecule type" value="Genomic_DNA"/>
</dbReference>
<feature type="domain" description="BPL/LPL catalytic" evidence="1">
    <location>
        <begin position="203"/>
        <end position="398"/>
    </location>
</feature>
<dbReference type="PANTHER" id="PTHR43679:SF2">
    <property type="entry name" value="OCTANOYL-[GCVH]:PROTEIN N-OCTANOYLTRANSFERASE"/>
    <property type="match status" value="1"/>
</dbReference>
<evidence type="ECO:0000313" key="3">
    <source>
        <dbReference type="Proteomes" id="UP000232496"/>
    </source>
</evidence>
<reference evidence="2 3" key="1">
    <citation type="submission" date="2017-09" db="EMBL/GenBank/DDBJ databases">
        <title>Comparative genomics and methylome analysis of the gut commensal Bifidobacterium breve.</title>
        <authorList>
            <person name="Bottacini F."/>
            <person name="Morrissey R."/>
            <person name="Roberts R.J."/>
            <person name="James K."/>
            <person name="van Breen J."/>
            <person name="Egan M."/>
            <person name="Lambert J."/>
            <person name="van Limpt K."/>
            <person name="Stanton C."/>
            <person name="Knol J."/>
            <person name="O' Connell Motherway M."/>
            <person name="van Sinderen D."/>
        </authorList>
    </citation>
    <scope>NUCLEOTIDE SEQUENCE [LARGE SCALE GENOMIC DNA]</scope>
    <source>
        <strain evidence="2 3">DRBB29</strain>
    </source>
</reference>
<dbReference type="Pfam" id="PF21948">
    <property type="entry name" value="LplA-B_cat"/>
    <property type="match status" value="1"/>
</dbReference>
<dbReference type="CDD" id="cd16443">
    <property type="entry name" value="LplA"/>
    <property type="match status" value="1"/>
</dbReference>
<protein>
    <submittedName>
        <fullName evidence="2">Lipoate-protein ligase A</fullName>
    </submittedName>
</protein>
<keyword evidence="2" id="KW-0436">Ligase</keyword>
<dbReference type="Gene3D" id="3.30.930.10">
    <property type="entry name" value="Bira Bifunctional Protein, Domain 2"/>
    <property type="match status" value="1"/>
</dbReference>
<dbReference type="InterPro" id="IPR045864">
    <property type="entry name" value="aa-tRNA-synth_II/BPL/LPL"/>
</dbReference>
<gene>
    <name evidence="2" type="ORF">DRBB29_0506</name>
</gene>
<dbReference type="InterPro" id="IPR004143">
    <property type="entry name" value="BPL_LPL_catalytic"/>
</dbReference>
<evidence type="ECO:0000259" key="1">
    <source>
        <dbReference type="PROSITE" id="PS51733"/>
    </source>
</evidence>
<accession>A0AAN1IDG2</accession>
<dbReference type="GO" id="GO:0016874">
    <property type="term" value="F:ligase activity"/>
    <property type="evidence" value="ECO:0007669"/>
    <property type="project" value="UniProtKB-KW"/>
</dbReference>
<dbReference type="Gene3D" id="3.30.390.50">
    <property type="entry name" value="CO dehydrogenase flavoprotein, C-terminal domain"/>
    <property type="match status" value="1"/>
</dbReference>
<dbReference type="PROSITE" id="PS51733">
    <property type="entry name" value="BPL_LPL_CATALYTIC"/>
    <property type="match status" value="1"/>
</dbReference>
<organism evidence="2 3">
    <name type="scientific">Bifidobacterium breve</name>
    <dbReference type="NCBI Taxonomy" id="1685"/>
    <lineage>
        <taxon>Bacteria</taxon>
        <taxon>Bacillati</taxon>
        <taxon>Actinomycetota</taxon>
        <taxon>Actinomycetes</taxon>
        <taxon>Bifidobacteriales</taxon>
        <taxon>Bifidobacteriaceae</taxon>
        <taxon>Bifidobacterium</taxon>
    </lineage>
</organism>
<dbReference type="InterPro" id="IPR050664">
    <property type="entry name" value="Octanoyltrans_LipM/LipL"/>
</dbReference>
<proteinExistence type="predicted"/>
<name>A0AAN1IDG2_BIFBR</name>
<dbReference type="AlphaFoldDB" id="A0AAN1IDG2"/>
<dbReference type="PANTHER" id="PTHR43679">
    <property type="entry name" value="OCTANOYLTRANSFERASE LIPM-RELATED"/>
    <property type="match status" value="1"/>
</dbReference>